<keyword evidence="2" id="KW-0813">Transport</keyword>
<accession>A0A3M8DNZ1</accession>
<dbReference type="GO" id="GO:1904680">
    <property type="term" value="F:peptide transmembrane transporter activity"/>
    <property type="evidence" value="ECO:0007669"/>
    <property type="project" value="TreeGrafter"/>
</dbReference>
<dbReference type="GO" id="GO:0015833">
    <property type="term" value="P:peptide transport"/>
    <property type="evidence" value="ECO:0007669"/>
    <property type="project" value="TreeGrafter"/>
</dbReference>
<dbReference type="RefSeq" id="WP_122918080.1">
    <property type="nucleotide sequence ID" value="NZ_RHHQ01000008.1"/>
</dbReference>
<dbReference type="Gene3D" id="3.40.190.10">
    <property type="entry name" value="Periplasmic binding protein-like II"/>
    <property type="match status" value="1"/>
</dbReference>
<dbReference type="Pfam" id="PF00496">
    <property type="entry name" value="SBP_bac_5"/>
    <property type="match status" value="1"/>
</dbReference>
<evidence type="ECO:0000256" key="1">
    <source>
        <dbReference type="ARBA" id="ARBA00005695"/>
    </source>
</evidence>
<feature type="chain" id="PRO_5039369257" evidence="4">
    <location>
        <begin position="27"/>
        <end position="543"/>
    </location>
</feature>
<comment type="similarity">
    <text evidence="1">Belongs to the bacterial solute-binding protein 5 family.</text>
</comment>
<dbReference type="GO" id="GO:0043190">
    <property type="term" value="C:ATP-binding cassette (ABC) transporter complex"/>
    <property type="evidence" value="ECO:0007669"/>
    <property type="project" value="InterPro"/>
</dbReference>
<protein>
    <submittedName>
        <fullName evidence="6">ABC transporter substrate-binding protein</fullName>
    </submittedName>
</protein>
<evidence type="ECO:0000313" key="6">
    <source>
        <dbReference type="EMBL" id="RNB89826.1"/>
    </source>
</evidence>
<evidence type="ECO:0000259" key="5">
    <source>
        <dbReference type="Pfam" id="PF00496"/>
    </source>
</evidence>
<dbReference type="OrthoDB" id="9796817at2"/>
<organism evidence="6 7">
    <name type="scientific">Brevibacillus fluminis</name>
    <dbReference type="NCBI Taxonomy" id="511487"/>
    <lineage>
        <taxon>Bacteria</taxon>
        <taxon>Bacillati</taxon>
        <taxon>Bacillota</taxon>
        <taxon>Bacilli</taxon>
        <taxon>Bacillales</taxon>
        <taxon>Paenibacillaceae</taxon>
        <taxon>Brevibacillus</taxon>
    </lineage>
</organism>
<dbReference type="InterPro" id="IPR039424">
    <property type="entry name" value="SBP_5"/>
</dbReference>
<evidence type="ECO:0000256" key="3">
    <source>
        <dbReference type="ARBA" id="ARBA00022729"/>
    </source>
</evidence>
<gene>
    <name evidence="6" type="ORF">EDM56_11725</name>
</gene>
<evidence type="ECO:0000313" key="7">
    <source>
        <dbReference type="Proteomes" id="UP000271031"/>
    </source>
</evidence>
<dbReference type="Gene3D" id="3.90.76.10">
    <property type="entry name" value="Dipeptide-binding Protein, Domain 1"/>
    <property type="match status" value="1"/>
</dbReference>
<evidence type="ECO:0000256" key="2">
    <source>
        <dbReference type="ARBA" id="ARBA00022448"/>
    </source>
</evidence>
<keyword evidence="7" id="KW-1185">Reference proteome</keyword>
<name>A0A3M8DNZ1_9BACL</name>
<dbReference type="Gene3D" id="3.10.105.10">
    <property type="entry name" value="Dipeptide-binding Protein, Domain 3"/>
    <property type="match status" value="1"/>
</dbReference>
<dbReference type="PANTHER" id="PTHR30290:SF9">
    <property type="entry name" value="OLIGOPEPTIDE-BINDING PROTEIN APPA"/>
    <property type="match status" value="1"/>
</dbReference>
<reference evidence="6 7" key="1">
    <citation type="submission" date="2018-10" db="EMBL/GenBank/DDBJ databases">
        <title>Phylogenomics of Brevibacillus.</title>
        <authorList>
            <person name="Dunlap C."/>
        </authorList>
    </citation>
    <scope>NUCLEOTIDE SEQUENCE [LARGE SCALE GENOMIC DNA]</scope>
    <source>
        <strain evidence="6 7">JCM 15716</strain>
    </source>
</reference>
<keyword evidence="3 4" id="KW-0732">Signal</keyword>
<dbReference type="AlphaFoldDB" id="A0A3M8DNZ1"/>
<feature type="signal peptide" evidence="4">
    <location>
        <begin position="1"/>
        <end position="26"/>
    </location>
</feature>
<proteinExistence type="inferred from homology"/>
<dbReference type="PANTHER" id="PTHR30290">
    <property type="entry name" value="PERIPLASMIC BINDING COMPONENT OF ABC TRANSPORTER"/>
    <property type="match status" value="1"/>
</dbReference>
<comment type="caution">
    <text evidence="6">The sequence shown here is derived from an EMBL/GenBank/DDBJ whole genome shotgun (WGS) entry which is preliminary data.</text>
</comment>
<dbReference type="InterPro" id="IPR000914">
    <property type="entry name" value="SBP_5_dom"/>
</dbReference>
<sequence length="543" mass="60712">MKGRFKKRFLTISLLSLFALSACSNAAQPTDSAPANTPSPAGGDKTIFVGINNPPATLNPINGKELASMRLSSILFETLLDLDEDMKFLPKLADSMETTDNQNFVIKLNPKANWTDGQPFTADDVVFTLQLMANPKVISTGIQTLSVIDGLNDAGQLPEGQAEIKGIKIVDPHTLSVHTKEPVDLNYMKEKLGTEVRFLPKHVLKDVEPEKLHQHPFMQKPNVTDGAFTLVQFVKDQYVEFAANKSYYRGAPKVNKLIFKIMPATNIVAQLQTGEIQMNEPETSFIPIEDYEKVKNMSNVTTVSAEPFDSQMMFINSSTLTDRKVRQAIAYAINRQMIVDNLLKGAGEVLDGPYTTVHPYYNKDVKHYPYDTQKAKQLLSESGWDANKPIDLAVPVGNKAREQFAVIISENLQAVGFKVKINKYDLPTLIQKGIKHEFDLLLLGLPFYLDPDVSNYYKTGGPYNFSNYSNPTVDSLIESGKKEASPGRRHVIYNQLSEILQQDLPIFTLYGERPLLAISKKVKGAVPKLHGMLYNIHEWDIEQ</sequence>
<dbReference type="SUPFAM" id="SSF53850">
    <property type="entry name" value="Periplasmic binding protein-like II"/>
    <property type="match status" value="1"/>
</dbReference>
<dbReference type="EMBL" id="RHHQ01000008">
    <property type="protein sequence ID" value="RNB89826.1"/>
    <property type="molecule type" value="Genomic_DNA"/>
</dbReference>
<dbReference type="InterPro" id="IPR030678">
    <property type="entry name" value="Peptide/Ni-bd"/>
</dbReference>
<dbReference type="PROSITE" id="PS51257">
    <property type="entry name" value="PROKAR_LIPOPROTEIN"/>
    <property type="match status" value="1"/>
</dbReference>
<feature type="domain" description="Solute-binding protein family 5" evidence="5">
    <location>
        <begin position="88"/>
        <end position="459"/>
    </location>
</feature>
<evidence type="ECO:0000256" key="4">
    <source>
        <dbReference type="SAM" id="SignalP"/>
    </source>
</evidence>
<dbReference type="PIRSF" id="PIRSF002741">
    <property type="entry name" value="MppA"/>
    <property type="match status" value="1"/>
</dbReference>
<dbReference type="GO" id="GO:0042597">
    <property type="term" value="C:periplasmic space"/>
    <property type="evidence" value="ECO:0007669"/>
    <property type="project" value="UniProtKB-ARBA"/>
</dbReference>
<dbReference type="Proteomes" id="UP000271031">
    <property type="component" value="Unassembled WGS sequence"/>
</dbReference>